<evidence type="ECO:0000313" key="2">
    <source>
        <dbReference type="Proteomes" id="UP000190797"/>
    </source>
</evidence>
<evidence type="ECO:0000313" key="1">
    <source>
        <dbReference type="EMBL" id="AQZ65119.1"/>
    </source>
</evidence>
<dbReference type="EMBL" id="CP017717">
    <property type="protein sequence ID" value="AQZ65119.1"/>
    <property type="molecule type" value="Genomic_DNA"/>
</dbReference>
<dbReference type="RefSeq" id="WP_080041376.1">
    <property type="nucleotide sequence ID" value="NZ_CP017717.1"/>
</dbReference>
<proteinExistence type="predicted"/>
<accession>A0A1V0A4P0</accession>
<dbReference type="KEGG" id="noa:BKM31_30040"/>
<gene>
    <name evidence="1" type="ORF">BKM31_30040</name>
</gene>
<reference evidence="2" key="1">
    <citation type="journal article" date="2017" name="Med. Chem. Commun.">
        <title>Nonomuraea sp. ATCC 55076 harbours the largest actinomycete chromosome to date and the kistamicin biosynthetic gene cluster.</title>
        <authorList>
            <person name="Nazari B."/>
            <person name="Forneris C.C."/>
            <person name="Gibson M.I."/>
            <person name="Moon K."/>
            <person name="Schramma K.R."/>
            <person name="Seyedsayamdost M.R."/>
        </authorList>
    </citation>
    <scope>NUCLEOTIDE SEQUENCE [LARGE SCALE GENOMIC DNA]</scope>
    <source>
        <strain evidence="2">ATCC 55076</strain>
    </source>
</reference>
<dbReference type="STRING" id="1909395.BKM31_30040"/>
<dbReference type="AlphaFoldDB" id="A0A1V0A4P0"/>
<dbReference type="OrthoDB" id="7619731at2"/>
<dbReference type="Proteomes" id="UP000190797">
    <property type="component" value="Chromosome"/>
</dbReference>
<protein>
    <submittedName>
        <fullName evidence="1">Uncharacterized protein</fullName>
    </submittedName>
</protein>
<organism evidence="1 2">
    <name type="scientific">[Actinomadura] parvosata subsp. kistnae</name>
    <dbReference type="NCBI Taxonomy" id="1909395"/>
    <lineage>
        <taxon>Bacteria</taxon>
        <taxon>Bacillati</taxon>
        <taxon>Actinomycetota</taxon>
        <taxon>Actinomycetes</taxon>
        <taxon>Streptosporangiales</taxon>
        <taxon>Streptosporangiaceae</taxon>
        <taxon>Nonomuraea</taxon>
    </lineage>
</organism>
<keyword evidence="2" id="KW-1185">Reference proteome</keyword>
<name>A0A1V0A4P0_9ACTN</name>
<sequence length="125" mass="13579">MVDWDAVIKDDFAVPKGLTAAVDELAAMLTAADPMIRDGRAYEVLITWIRRGVLDDRLTALGGTMVARLSHAEVQARTFAPLILAAAVDRDAAADRHPLRYRPAITDAIASRLHLAFPAYPATRA</sequence>